<sequence>MGWKIRRNGRRYYYVSTRVGNQVISRYEGDGLLGQMVAELERLARAKREEERWADRLMAEAFAADERQLADYHRSVELIFRASMENAGYHRHSRGEWRMGRPKKTELKTTAAAPVPAKDPRDFTHKEMVDIVHRAGKNDKTVLPELRKLLDSSWREIILDFAGDPATILSNRYRNRFVGSDGGLAMSHAMEARLEQLAKSLTPPDATPLEKLLVSRVVTCWMAVHEAEYLETNGLSQNTPRACEILMRRVERAHNRFLSSVKALATVRKLSAVPTTVSMSRTETVTVETV</sequence>
<organism evidence="1 2">
    <name type="scientific">Singulisphaera acidiphila (strain ATCC BAA-1392 / DSM 18658 / VKM B-2454 / MOB10)</name>
    <dbReference type="NCBI Taxonomy" id="886293"/>
    <lineage>
        <taxon>Bacteria</taxon>
        <taxon>Pseudomonadati</taxon>
        <taxon>Planctomycetota</taxon>
        <taxon>Planctomycetia</taxon>
        <taxon>Isosphaerales</taxon>
        <taxon>Isosphaeraceae</taxon>
        <taxon>Singulisphaera</taxon>
    </lineage>
</organism>
<reference evidence="1 2" key="1">
    <citation type="submission" date="2012-02" db="EMBL/GenBank/DDBJ databases">
        <title>Complete sequence of plasmid 2 of Singulisphaera acidiphila DSM 18658.</title>
        <authorList>
            <consortium name="US DOE Joint Genome Institute (JGI-PGF)"/>
            <person name="Lucas S."/>
            <person name="Copeland A."/>
            <person name="Lapidus A."/>
            <person name="Glavina del Rio T."/>
            <person name="Dalin E."/>
            <person name="Tice H."/>
            <person name="Bruce D."/>
            <person name="Goodwin L."/>
            <person name="Pitluck S."/>
            <person name="Peters L."/>
            <person name="Ovchinnikova G."/>
            <person name="Chertkov O."/>
            <person name="Kyrpides N."/>
            <person name="Mavromatis K."/>
            <person name="Ivanova N."/>
            <person name="Brettin T."/>
            <person name="Detter J.C."/>
            <person name="Han C."/>
            <person name="Larimer F."/>
            <person name="Land M."/>
            <person name="Hauser L."/>
            <person name="Markowitz V."/>
            <person name="Cheng J.-F."/>
            <person name="Hugenholtz P."/>
            <person name="Woyke T."/>
            <person name="Wu D."/>
            <person name="Tindall B."/>
            <person name="Pomrenke H."/>
            <person name="Brambilla E."/>
            <person name="Klenk H.-P."/>
            <person name="Eisen J.A."/>
        </authorList>
    </citation>
    <scope>NUCLEOTIDE SEQUENCE [LARGE SCALE GENOMIC DNA]</scope>
    <source>
        <strain evidence="2">ATCC BAA-1392 / DSM 18658 / VKM B-2454 / MOB10</strain>
        <plasmid evidence="1 2">pSINAC02</plasmid>
    </source>
</reference>
<dbReference type="EMBL" id="CP003366">
    <property type="protein sequence ID" value="AGA31667.1"/>
    <property type="molecule type" value="Genomic_DNA"/>
</dbReference>
<dbReference type="AlphaFoldDB" id="L0DRQ6"/>
<gene>
    <name evidence="1" type="ordered locus">Sinac_7637</name>
</gene>
<keyword evidence="2" id="KW-1185">Reference proteome</keyword>
<dbReference type="Proteomes" id="UP000010798">
    <property type="component" value="Plasmid pSINAC02"/>
</dbReference>
<protein>
    <submittedName>
        <fullName evidence="1">Uncharacterized protein</fullName>
    </submittedName>
</protein>
<accession>L0DRQ6</accession>
<evidence type="ECO:0000313" key="1">
    <source>
        <dbReference type="EMBL" id="AGA31667.1"/>
    </source>
</evidence>
<name>L0DRQ6_SINAD</name>
<dbReference type="KEGG" id="saci:Sinac_7637"/>
<dbReference type="HOGENOM" id="CLU_959419_0_0_0"/>
<proteinExistence type="predicted"/>
<keyword evidence="1" id="KW-0614">Plasmid</keyword>
<evidence type="ECO:0000313" key="2">
    <source>
        <dbReference type="Proteomes" id="UP000010798"/>
    </source>
</evidence>
<geneLocation type="plasmid" evidence="1 2">
    <name>pSINAC02</name>
</geneLocation>